<evidence type="ECO:0000313" key="1">
    <source>
        <dbReference type="EMBL" id="SPP97100.1"/>
    </source>
</evidence>
<dbReference type="EMBL" id="LS398110">
    <property type="protein sequence ID" value="SPP97100.1"/>
    <property type="molecule type" value="Genomic_DNA"/>
</dbReference>
<organism evidence="1 2">
    <name type="scientific">Bradyrhizobium vignae</name>
    <dbReference type="NCBI Taxonomy" id="1549949"/>
    <lineage>
        <taxon>Bacteria</taxon>
        <taxon>Pseudomonadati</taxon>
        <taxon>Pseudomonadota</taxon>
        <taxon>Alphaproteobacteria</taxon>
        <taxon>Hyphomicrobiales</taxon>
        <taxon>Nitrobacteraceae</taxon>
        <taxon>Bradyrhizobium</taxon>
    </lineage>
</organism>
<accession>A0A2U3Q6T4</accession>
<reference evidence="1 2" key="1">
    <citation type="submission" date="2018-03" db="EMBL/GenBank/DDBJ databases">
        <authorList>
            <person name="Gully D."/>
        </authorList>
    </citation>
    <scope>NUCLEOTIDE SEQUENCE [LARGE SCALE GENOMIC DNA]</scope>
    <source>
        <strain evidence="1">ORS3257</strain>
    </source>
</reference>
<dbReference type="AlphaFoldDB" id="A0A2U3Q6T4"/>
<proteinExistence type="predicted"/>
<sequence length="55" mass="6232">MRQIVRYTGVCSFERSLLPPRLSVLRCLNKLCQVPDFGAFGHTLISITSREHALT</sequence>
<dbReference type="Proteomes" id="UP000246085">
    <property type="component" value="Chromosome BRAD3257"/>
</dbReference>
<evidence type="ECO:0000313" key="2">
    <source>
        <dbReference type="Proteomes" id="UP000246085"/>
    </source>
</evidence>
<dbReference type="KEGG" id="bvz:BRAD3257_6192"/>
<protein>
    <submittedName>
        <fullName evidence="1">Uncharacterized protein</fullName>
    </submittedName>
</protein>
<name>A0A2U3Q6T4_9BRAD</name>
<gene>
    <name evidence="1" type="ORF">BRAD3257_6192</name>
</gene>